<feature type="region of interest" description="Disordered" evidence="1">
    <location>
        <begin position="345"/>
        <end position="380"/>
    </location>
</feature>
<feature type="region of interest" description="Disordered" evidence="1">
    <location>
        <begin position="465"/>
        <end position="488"/>
    </location>
</feature>
<feature type="compositionally biased region" description="Polar residues" evidence="1">
    <location>
        <begin position="293"/>
        <end position="304"/>
    </location>
</feature>
<evidence type="ECO:0000313" key="3">
    <source>
        <dbReference type="Proteomes" id="UP001271007"/>
    </source>
</evidence>
<feature type="region of interest" description="Disordered" evidence="1">
    <location>
        <begin position="171"/>
        <end position="192"/>
    </location>
</feature>
<accession>A0AAJ0G5Y4</accession>
<sequence>MESGADFVRVVATLVTAFQKAAEVLEVIRDRKDKKKRKRDKEIEELLELKLLYRSLVAQYGRPFEHGDLLALSALKDIVIALQTEVIQPALHARAVETAALDITVLHECSITSCKDATTAMDQLCQRITMADQYQWQLPQDSMYDAPRPSMTSLRPGTAYTEPAGLMEAHRKAGMTSSATDKSLPSLPSSVNSDACVINRTVPRDMLQRAQTIFYPGDSSSQRSWSASTQAPSTRQHLPRTALSSQTNGNDGYAGAGFESGSGGHKPRMMNGQTPASPSSSISRTSSIQAPSFRTSSITEGELNGYNTTYHPEVRSTSAYAPQPGLQQWWANVGLREVPSTASLHDHQEAREPATDDPPHWKLPSPSPSQMMPHPLQHASEGSRSVSVSQIALREQASPFIEGTAPSCSEFSPRTPHAHEEENMRKLSARGENDVAGNSEHWQRAESRTGQVYSPNLALEVKQWREPQPVQNLRKPDQAATSQADAERHYQPLESYPAQMSFVIDDGSPQPLKSHPAPMSFIIDDGSFAFDTRNASPPEPTADPMPSDTIRQQATPHLTEPGPDAASHHKEIEVDQMSILSHSTDKTEACEMLPSPRAEKFKIVAAALEAPEAMRNSLDPQFREKMRPVADLTNEKFSASLTQADYQDRLSAVPKGQENAWLPLARPAMHNRYHGFCKGAWQIRKAPTDGLQVLLTPSLKVPILHWRCSACSFQSKAPNADTLPDYILFNQKHNIRYRWLFLAKSHQRVETSLDTPENYSYGCILCAAQNQITASYDKLDHLLMHIMTGHKVAMITPEVKTQTRCIVGPIAGQTQEWDINLPESKSKGSGTAADEFFMSASRFWSRRKGKK</sequence>
<feature type="region of interest" description="Disordered" evidence="1">
    <location>
        <begin position="531"/>
        <end position="567"/>
    </location>
</feature>
<feature type="compositionally biased region" description="Low complexity" evidence="1">
    <location>
        <begin position="219"/>
        <end position="228"/>
    </location>
</feature>
<feature type="compositionally biased region" description="Gly residues" evidence="1">
    <location>
        <begin position="252"/>
        <end position="264"/>
    </location>
</feature>
<dbReference type="EMBL" id="JAWDJX010000044">
    <property type="protein sequence ID" value="KAK3048834.1"/>
    <property type="molecule type" value="Genomic_DNA"/>
</dbReference>
<feature type="compositionally biased region" description="Basic and acidic residues" evidence="1">
    <location>
        <begin position="417"/>
        <end position="433"/>
    </location>
</feature>
<keyword evidence="3" id="KW-1185">Reference proteome</keyword>
<comment type="caution">
    <text evidence="2">The sequence shown here is derived from an EMBL/GenBank/DDBJ whole genome shotgun (WGS) entry which is preliminary data.</text>
</comment>
<proteinExistence type="predicted"/>
<protein>
    <submittedName>
        <fullName evidence="2">Uncharacterized protein</fullName>
    </submittedName>
</protein>
<feature type="region of interest" description="Disordered" evidence="1">
    <location>
        <begin position="403"/>
        <end position="449"/>
    </location>
</feature>
<gene>
    <name evidence="2" type="ORF">LTR09_009729</name>
</gene>
<dbReference type="AlphaFoldDB" id="A0AAJ0G5Y4"/>
<reference evidence="2" key="1">
    <citation type="submission" date="2023-04" db="EMBL/GenBank/DDBJ databases">
        <title>Black Yeasts Isolated from many extreme environments.</title>
        <authorList>
            <person name="Coleine C."/>
            <person name="Stajich J.E."/>
            <person name="Selbmann L."/>
        </authorList>
    </citation>
    <scope>NUCLEOTIDE SEQUENCE</scope>
    <source>
        <strain evidence="2">CCFEE 5312</strain>
    </source>
</reference>
<organism evidence="2 3">
    <name type="scientific">Extremus antarcticus</name>
    <dbReference type="NCBI Taxonomy" id="702011"/>
    <lineage>
        <taxon>Eukaryota</taxon>
        <taxon>Fungi</taxon>
        <taxon>Dikarya</taxon>
        <taxon>Ascomycota</taxon>
        <taxon>Pezizomycotina</taxon>
        <taxon>Dothideomycetes</taxon>
        <taxon>Dothideomycetidae</taxon>
        <taxon>Mycosphaerellales</taxon>
        <taxon>Extremaceae</taxon>
        <taxon>Extremus</taxon>
    </lineage>
</organism>
<feature type="region of interest" description="Disordered" evidence="1">
    <location>
        <begin position="214"/>
        <end position="304"/>
    </location>
</feature>
<name>A0AAJ0G5Y4_9PEZI</name>
<dbReference type="Proteomes" id="UP001271007">
    <property type="component" value="Unassembled WGS sequence"/>
</dbReference>
<feature type="compositionally biased region" description="Basic and acidic residues" evidence="1">
    <location>
        <begin position="345"/>
        <end position="360"/>
    </location>
</feature>
<feature type="compositionally biased region" description="Polar residues" evidence="1">
    <location>
        <begin position="175"/>
        <end position="192"/>
    </location>
</feature>
<evidence type="ECO:0000256" key="1">
    <source>
        <dbReference type="SAM" id="MobiDB-lite"/>
    </source>
</evidence>
<feature type="compositionally biased region" description="Polar residues" evidence="1">
    <location>
        <begin position="229"/>
        <end position="250"/>
    </location>
</feature>
<evidence type="ECO:0000313" key="2">
    <source>
        <dbReference type="EMBL" id="KAK3048834.1"/>
    </source>
</evidence>
<feature type="compositionally biased region" description="Low complexity" evidence="1">
    <location>
        <begin position="368"/>
        <end position="377"/>
    </location>
</feature>
<feature type="compositionally biased region" description="Low complexity" evidence="1">
    <location>
        <begin position="273"/>
        <end position="292"/>
    </location>
</feature>